<dbReference type="AlphaFoldDB" id="A0A427YEC2"/>
<name>A0A427YEC2_9TREE</name>
<protein>
    <submittedName>
        <fullName evidence="4">H(+)-transporting V0 sector ATPase subunit d</fullName>
    </submittedName>
</protein>
<dbReference type="OrthoDB" id="10250083at2759"/>
<dbReference type="EMBL" id="RSCD01000013">
    <property type="protein sequence ID" value="RSH89515.1"/>
    <property type="molecule type" value="Genomic_DNA"/>
</dbReference>
<dbReference type="Proteomes" id="UP000279259">
    <property type="component" value="Unassembled WGS sequence"/>
</dbReference>
<sequence>MEALGFNMDAGFLEGVVRGYKAALLTQGNYHSLTQCENLEDFRMQLSSTDYGNFLANEPLPLSTATIADKATEKLVSEFHYLRTNAVEPLATFMDYITYAYMIDNVILLTLGTLHERDTHELLERCHPLGVFDTMPALCVATNVEELYHSVLVETPLGSHAPMRSGPPHPARSASKWSQDGSRAPAIHLGLAYLHLADPAAPYFRDCLSAQDLDDLNIEIIRNALYKAYLEDFHSFCQTLPSPTNEVMSRILSFEADRRTLNITINSFGTELSKDQRARLFPTIGRLFPEGNNALARADDIDGVVASVDHIAEYKSFFDKAGATTGGTDNEGASSLEDEFFKHDVELNKQSFLQQFQYAVFYSFVKLKEQEVRNLTWIAECIAQDAKDRVNDYIPVF</sequence>
<dbReference type="InterPro" id="IPR016727">
    <property type="entry name" value="ATPase_V0-cplx_dsu"/>
</dbReference>
<keyword evidence="1" id="KW-0813">Transport</keyword>
<keyword evidence="5" id="KW-1185">Reference proteome</keyword>
<evidence type="ECO:0000313" key="4">
    <source>
        <dbReference type="EMBL" id="RSH89515.1"/>
    </source>
</evidence>
<dbReference type="SUPFAM" id="SSF103486">
    <property type="entry name" value="V-type ATP synthase subunit C"/>
    <property type="match status" value="2"/>
</dbReference>
<feature type="region of interest" description="Disordered" evidence="3">
    <location>
        <begin position="159"/>
        <end position="178"/>
    </location>
</feature>
<evidence type="ECO:0000256" key="3">
    <source>
        <dbReference type="SAM" id="MobiDB-lite"/>
    </source>
</evidence>
<dbReference type="InterPro" id="IPR036079">
    <property type="entry name" value="ATPase_csu/dsu_sf"/>
</dbReference>
<proteinExistence type="predicted"/>
<comment type="caution">
    <text evidence="4">The sequence shown here is derived from an EMBL/GenBank/DDBJ whole genome shotgun (WGS) entry which is preliminary data.</text>
</comment>
<dbReference type="STRING" id="1890683.A0A427YEC2"/>
<evidence type="ECO:0000256" key="2">
    <source>
        <dbReference type="ARBA" id="ARBA00023065"/>
    </source>
</evidence>
<dbReference type="GO" id="GO:0033179">
    <property type="term" value="C:proton-transporting V-type ATPase, V0 domain"/>
    <property type="evidence" value="ECO:0007669"/>
    <property type="project" value="InterPro"/>
</dbReference>
<dbReference type="GO" id="GO:0046961">
    <property type="term" value="F:proton-transporting ATPase activity, rotational mechanism"/>
    <property type="evidence" value="ECO:0007669"/>
    <property type="project" value="InterPro"/>
</dbReference>
<keyword evidence="2" id="KW-0406">Ion transport</keyword>
<accession>A0A427YEC2</accession>
<dbReference type="InterPro" id="IPR002843">
    <property type="entry name" value="ATPase_V0-cplx_csu/dsu"/>
</dbReference>
<dbReference type="InterPro" id="IPR044911">
    <property type="entry name" value="V-type_ATPase_csu/dsu_dom_3"/>
</dbReference>
<reference evidence="4 5" key="1">
    <citation type="submission" date="2018-11" db="EMBL/GenBank/DDBJ databases">
        <title>Genome sequence of Saitozyma podzolica DSM 27192.</title>
        <authorList>
            <person name="Aliyu H."/>
            <person name="Gorte O."/>
            <person name="Ochsenreither K."/>
        </authorList>
    </citation>
    <scope>NUCLEOTIDE SEQUENCE [LARGE SCALE GENOMIC DNA]</scope>
    <source>
        <strain evidence="4 5">DSM 27192</strain>
    </source>
</reference>
<dbReference type="PANTHER" id="PTHR11028">
    <property type="entry name" value="VACUOLAR ATP SYNTHASE SUBUNIT AC39"/>
    <property type="match status" value="1"/>
</dbReference>
<dbReference type="FunFam" id="1.10.132.50:FF:000002">
    <property type="entry name" value="V-type proton ATPase subunit"/>
    <property type="match status" value="1"/>
</dbReference>
<evidence type="ECO:0000313" key="5">
    <source>
        <dbReference type="Proteomes" id="UP000279259"/>
    </source>
</evidence>
<evidence type="ECO:0000256" key="1">
    <source>
        <dbReference type="ARBA" id="ARBA00022448"/>
    </source>
</evidence>
<dbReference type="Pfam" id="PF01992">
    <property type="entry name" value="vATP-synt_AC39"/>
    <property type="match status" value="2"/>
</dbReference>
<organism evidence="4 5">
    <name type="scientific">Saitozyma podzolica</name>
    <dbReference type="NCBI Taxonomy" id="1890683"/>
    <lineage>
        <taxon>Eukaryota</taxon>
        <taxon>Fungi</taxon>
        <taxon>Dikarya</taxon>
        <taxon>Basidiomycota</taxon>
        <taxon>Agaricomycotina</taxon>
        <taxon>Tremellomycetes</taxon>
        <taxon>Tremellales</taxon>
        <taxon>Trimorphomycetaceae</taxon>
        <taxon>Saitozyma</taxon>
    </lineage>
</organism>
<dbReference type="Gene3D" id="1.10.132.50">
    <property type="entry name" value="ATP synthase (C/AC39) subunit, domain 3"/>
    <property type="match status" value="1"/>
</dbReference>
<gene>
    <name evidence="4" type="primary">VMA6</name>
    <name evidence="4" type="ORF">EHS25_002065</name>
</gene>
<dbReference type="PIRSF" id="PIRSF018497">
    <property type="entry name" value="V-ATP_synth_D"/>
    <property type="match status" value="1"/>
</dbReference>